<proteinExistence type="predicted"/>
<reference evidence="2" key="1">
    <citation type="submission" date="2017-02" db="UniProtKB">
        <authorList>
            <consortium name="WormBaseParasite"/>
        </authorList>
    </citation>
    <scope>IDENTIFICATION</scope>
</reference>
<evidence type="ECO:0000313" key="2">
    <source>
        <dbReference type="WBParaSite" id="SPAL_0000350300.1"/>
    </source>
</evidence>
<dbReference type="Proteomes" id="UP000046392">
    <property type="component" value="Unplaced"/>
</dbReference>
<dbReference type="WBParaSite" id="SPAL_0000350300.1">
    <property type="protein sequence ID" value="SPAL_0000350300.1"/>
    <property type="gene ID" value="SPAL_0000350300"/>
</dbReference>
<dbReference type="AlphaFoldDB" id="A0A0N5BBU8"/>
<organism evidence="1 2">
    <name type="scientific">Strongyloides papillosus</name>
    <name type="common">Intestinal threadworm</name>
    <dbReference type="NCBI Taxonomy" id="174720"/>
    <lineage>
        <taxon>Eukaryota</taxon>
        <taxon>Metazoa</taxon>
        <taxon>Ecdysozoa</taxon>
        <taxon>Nematoda</taxon>
        <taxon>Chromadorea</taxon>
        <taxon>Rhabditida</taxon>
        <taxon>Tylenchina</taxon>
        <taxon>Panagrolaimomorpha</taxon>
        <taxon>Strongyloidoidea</taxon>
        <taxon>Strongyloididae</taxon>
        <taxon>Strongyloides</taxon>
    </lineage>
</organism>
<protein>
    <submittedName>
        <fullName evidence="2">Uncharacterized protein</fullName>
    </submittedName>
</protein>
<name>A0A0N5BBU8_STREA</name>
<keyword evidence="1" id="KW-1185">Reference proteome</keyword>
<accession>A0A0N5BBU8</accession>
<sequence>MSNDVYGFIAPFIKEIVFGNGAFLETSLTRTESTDTSLEGLKKFVMTLRSMEKNKPPTLLDLRFRAVHMKTP</sequence>
<evidence type="ECO:0000313" key="1">
    <source>
        <dbReference type="Proteomes" id="UP000046392"/>
    </source>
</evidence>